<proteinExistence type="predicted"/>
<evidence type="ECO:0000313" key="2">
    <source>
        <dbReference type="EMBL" id="QIP10541.1"/>
    </source>
</evidence>
<keyword evidence="4" id="KW-1185">Reference proteome</keyword>
<keyword evidence="1" id="KW-0732">Signal</keyword>
<dbReference type="RefSeq" id="WP_162308488.1">
    <property type="nucleotide sequence ID" value="NZ_CP029427.2"/>
</dbReference>
<evidence type="ECO:0000313" key="3">
    <source>
        <dbReference type="EMBL" id="WWE88599.1"/>
    </source>
</evidence>
<organism evidence="2 5">
    <name type="scientific">Bradyrhizobium symbiodeficiens</name>
    <dbReference type="NCBI Taxonomy" id="1404367"/>
    <lineage>
        <taxon>Bacteria</taxon>
        <taxon>Pseudomonadati</taxon>
        <taxon>Pseudomonadota</taxon>
        <taxon>Alphaproteobacteria</taxon>
        <taxon>Hyphomicrobiales</taxon>
        <taxon>Nitrobacteraceae</taxon>
        <taxon>Bradyrhizobium</taxon>
    </lineage>
</organism>
<feature type="signal peptide" evidence="1">
    <location>
        <begin position="1"/>
        <end position="23"/>
    </location>
</feature>
<reference evidence="4 5" key="2">
    <citation type="journal article" date="2020" name="Int. J. Syst. Evol. Microbiol.">
        <title>Description and complete genome sequences of Bradyrhizobium symbiodeficiens sp. nov., a non-symbiotic bacterium associated with legumes native to Canada.</title>
        <authorList>
            <person name="Bromfield E.S.P."/>
            <person name="Cloutier S."/>
            <person name="Nguyen H.D.T."/>
        </authorList>
    </citation>
    <scope>NUCLEOTIDE SEQUENCE [LARGE SCALE GENOMIC DNA]</scope>
    <source>
        <strain evidence="2 5">101S1MB</strain>
        <strain evidence="3 4">65S1MB</strain>
    </source>
</reference>
<dbReference type="EMBL" id="CP041090">
    <property type="protein sequence ID" value="WWE88599.1"/>
    <property type="molecule type" value="Genomic_DNA"/>
</dbReference>
<dbReference type="Proteomes" id="UP000319298">
    <property type="component" value="Chromosome"/>
</dbReference>
<dbReference type="AlphaFoldDB" id="A0A6G9ADM3"/>
<sequence length="82" mass="8569">MTKSKLLSMGLIAAAMLGGPVMAREQHRVVRQPAVQADMIATTAPFDYPGERACMPAPRVGAFATAPWTGNNVPCEPGTGSL</sequence>
<accession>A0A6G9ADM3</accession>
<evidence type="ECO:0000256" key="1">
    <source>
        <dbReference type="SAM" id="SignalP"/>
    </source>
</evidence>
<gene>
    <name evidence="3" type="ORF">FJN17_06175</name>
    <name evidence="2" type="ORF">HAV00_31765</name>
</gene>
<dbReference type="Proteomes" id="UP000500895">
    <property type="component" value="Chromosome"/>
</dbReference>
<evidence type="ECO:0000313" key="5">
    <source>
        <dbReference type="Proteomes" id="UP000500895"/>
    </source>
</evidence>
<evidence type="ECO:0000313" key="4">
    <source>
        <dbReference type="Proteomes" id="UP000319298"/>
    </source>
</evidence>
<reference evidence="2" key="3">
    <citation type="submission" date="2024-02" db="EMBL/GenBank/DDBJ databases">
        <authorList>
            <person name="Bromfield E.S.P."/>
            <person name="Cloutier S."/>
            <person name="Nguyen H.D.T."/>
        </authorList>
    </citation>
    <scope>NUCLEOTIDE SEQUENCE</scope>
    <source>
        <strain evidence="2">101S1MB</strain>
        <strain evidence="3">65S1MB</strain>
    </source>
</reference>
<feature type="chain" id="PRO_5044632486" evidence="1">
    <location>
        <begin position="24"/>
        <end position="82"/>
    </location>
</feature>
<reference evidence="4" key="1">
    <citation type="submission" date="2019-06" db="EMBL/GenBank/DDBJ databases">
        <title>Whole-Genome Sequence of Bradyrhizobium sp. 3 Strain 65S1MB.</title>
        <authorList>
            <person name="Bromfield E.S.P."/>
            <person name="Cloutier S."/>
            <person name="Nguyen H.D.T."/>
        </authorList>
    </citation>
    <scope>NUCLEOTIDE SEQUENCE [LARGE SCALE GENOMIC DNA]</scope>
    <source>
        <strain evidence="4">65S1MB</strain>
    </source>
</reference>
<protein>
    <submittedName>
        <fullName evidence="2">Uncharacterized protein</fullName>
    </submittedName>
</protein>
<name>A0A6G9ADM3_9BRAD</name>
<dbReference type="EMBL" id="CP050066">
    <property type="protein sequence ID" value="QIP10541.1"/>
    <property type="molecule type" value="Genomic_DNA"/>
</dbReference>